<proteinExistence type="predicted"/>
<evidence type="ECO:0000313" key="1">
    <source>
        <dbReference type="EMBL" id="CAJ2637396.1"/>
    </source>
</evidence>
<evidence type="ECO:0000313" key="2">
    <source>
        <dbReference type="Proteomes" id="UP001177021"/>
    </source>
</evidence>
<sequence>MLSRHQPMLSFSPFSLRPFFSIFPNFYSQLPCKFNHLNFLTKPIFNNHKLLSANLSFSALHYAHSNDELPEKANERDDANASGISFLYLMEQRGVRANSQTFLWLLDDCLNSRSSFSDGLKLHGKILKMGFVDEVVLCERLMEFYLAFGDLNCAVKVFDEMPVRTLSCWNRILERLVVERLMGRIPGLFQRMIKEKVEPNEKIFSMVLRGCSGNVVPFHFVEQIHAMIVTRGFESSPFICNPLIDLYFKNGFLNSAKKVFGNLKARDSVSWVAMISGLSQNGYQEEAMLLFCQMHTSGICPTPYIFSSVLSACTKVEFFKLGKQLHGLILKQGFSSETYSVYNALVTLYSRSGNLISAVQVFNSMSQRDSVSYNSLISGLAQQGYSDRALALFKKMHLDCQKPDCVTIASLLSACASATALLSGKQFHSYAIKAGMTSDIVVEGSLLDLYVKCSDIKAAHDFFLASETENVVMWNMMLVAYGQLENLDKLFEIFTQMQIEGIVPNQFTYPRILKTCTTLGALDLGEQIHTQVLKTGFQFNVYVSSVLIDMYAKHGKLDAALKIFRRLKENDVVSWTAMIAGYTLHDKFAEALNLFKEMQDQGIQSDNIGFASAISACAGIQALDQGRQIHAQSYLSGYSDDLSIGNALVSLYARCGKVREAYFAFDQIFAKDNISWNSLISGFAQSGHFEESLNIFTQMNKAGIEVNSFTFGSAISAAANVANVRLGKQIHAMIRKTGYDYETEVSNALITLYAKCGCIDDAERQFFEMPDKNEISWNAMITGYSQHGRGFEALRLFEDMKQLGLLPNHVTFVGVLSACSHVGLVDEGISYFQSMTEAHNLVPKPEHYACVVDLLGRSGLLSRARRFVEEMPIQPDAMVWRTLLSACNVHKNLDIGEFAASHLLELEPKDSATYVLLSNMYAVSGKWGCRDRTRQMMRDQGVKKEPGRSWIEVNNSVHAFFAGDQNHPRADMIYEYIRDLDFRAAEKGYVPQYNSLLSDAEIRQKDPKETIHSEKLAIAFGLLSLSSSTPIYVFKNLRVCGDCHNWIKHVSEISNRAIIVRDSYRFHHFKVGICSCKDYW</sequence>
<dbReference type="Proteomes" id="UP001177021">
    <property type="component" value="Unassembled WGS sequence"/>
</dbReference>
<protein>
    <submittedName>
        <fullName evidence="1">Uncharacterized protein</fullName>
    </submittedName>
</protein>
<keyword evidence="2" id="KW-1185">Reference proteome</keyword>
<organism evidence="1 2">
    <name type="scientific">Trifolium pratense</name>
    <name type="common">Red clover</name>
    <dbReference type="NCBI Taxonomy" id="57577"/>
    <lineage>
        <taxon>Eukaryota</taxon>
        <taxon>Viridiplantae</taxon>
        <taxon>Streptophyta</taxon>
        <taxon>Embryophyta</taxon>
        <taxon>Tracheophyta</taxon>
        <taxon>Spermatophyta</taxon>
        <taxon>Magnoliopsida</taxon>
        <taxon>eudicotyledons</taxon>
        <taxon>Gunneridae</taxon>
        <taxon>Pentapetalae</taxon>
        <taxon>rosids</taxon>
        <taxon>fabids</taxon>
        <taxon>Fabales</taxon>
        <taxon>Fabaceae</taxon>
        <taxon>Papilionoideae</taxon>
        <taxon>50 kb inversion clade</taxon>
        <taxon>NPAAA clade</taxon>
        <taxon>Hologalegina</taxon>
        <taxon>IRL clade</taxon>
        <taxon>Trifolieae</taxon>
        <taxon>Trifolium</taxon>
    </lineage>
</organism>
<comment type="caution">
    <text evidence="1">The sequence shown here is derived from an EMBL/GenBank/DDBJ whole genome shotgun (WGS) entry which is preliminary data.</text>
</comment>
<accession>A0ACB0IZV2</accession>
<name>A0ACB0IZV2_TRIPR</name>
<dbReference type="EMBL" id="CASHSV030000013">
    <property type="protein sequence ID" value="CAJ2637396.1"/>
    <property type="molecule type" value="Genomic_DNA"/>
</dbReference>
<reference evidence="1" key="1">
    <citation type="submission" date="2023-10" db="EMBL/GenBank/DDBJ databases">
        <authorList>
            <person name="Rodriguez Cubillos JULIANA M."/>
            <person name="De Vega J."/>
        </authorList>
    </citation>
    <scope>NUCLEOTIDE SEQUENCE</scope>
</reference>
<gene>
    <name evidence="1" type="ORF">MILVUS5_LOCUS7757</name>
</gene>